<evidence type="ECO:0000313" key="2">
    <source>
        <dbReference type="Proteomes" id="UP000290875"/>
    </source>
</evidence>
<gene>
    <name evidence="1" type="ORF">DM877_11165</name>
</gene>
<comment type="caution">
    <text evidence="1">The sequence shown here is derived from an EMBL/GenBank/DDBJ whole genome shotgun (WGS) entry which is preliminary data.</text>
</comment>
<dbReference type="AlphaFoldDB" id="A0A4V1Q6G0"/>
<protein>
    <submittedName>
        <fullName evidence="1">Uncharacterized protein</fullName>
    </submittedName>
</protein>
<organism evidence="1 2">
    <name type="scientific">Enterobacter cloacae</name>
    <dbReference type="NCBI Taxonomy" id="550"/>
    <lineage>
        <taxon>Bacteria</taxon>
        <taxon>Pseudomonadati</taxon>
        <taxon>Pseudomonadota</taxon>
        <taxon>Gammaproteobacteria</taxon>
        <taxon>Enterobacterales</taxon>
        <taxon>Enterobacteriaceae</taxon>
        <taxon>Enterobacter</taxon>
        <taxon>Enterobacter cloacae complex</taxon>
    </lineage>
</organism>
<name>A0A4V1Q6G0_ENTCL</name>
<evidence type="ECO:0000313" key="1">
    <source>
        <dbReference type="EMBL" id="RXW28958.1"/>
    </source>
</evidence>
<dbReference type="Proteomes" id="UP000290875">
    <property type="component" value="Unassembled WGS sequence"/>
</dbReference>
<proteinExistence type="predicted"/>
<reference evidence="1 2" key="1">
    <citation type="submission" date="2018-06" db="EMBL/GenBank/DDBJ databases">
        <title>Carbapenemase-producing Enterobacteriaceae present in wastewater treatment plant effluent and nearby surface waters in the US.</title>
        <authorList>
            <person name="Mathys D.A."/>
            <person name="Mollenkopf D.F."/>
            <person name="Feicht S.M."/>
            <person name="Adams R.J."/>
            <person name="Albers A.L."/>
            <person name="Grooters S.V."/>
            <person name="Stuever D.M."/>
            <person name="Daniels J.B."/>
            <person name="Wittum T.E."/>
        </authorList>
    </citation>
    <scope>NUCLEOTIDE SEQUENCE [LARGE SCALE GENOMIC DNA]</scope>
    <source>
        <strain evidence="1 2">GEO_4_Eff_A</strain>
    </source>
</reference>
<dbReference type="RefSeq" id="WP_129324262.1">
    <property type="nucleotide sequence ID" value="NZ_QJSL01000009.1"/>
</dbReference>
<dbReference type="EMBL" id="QJSL01000009">
    <property type="protein sequence ID" value="RXW28958.1"/>
    <property type="molecule type" value="Genomic_DNA"/>
</dbReference>
<sequence>MTVHPFTHENEVLALAPLGEGDRSLFSKQSVYLIDKGLAENSEVQWDFVLPSGKDWHFRQKVSLLTDESRLSAFKDYIRRILMDASRETMQVMIDGKEVSVPFHYEVETGGRMVKVPELEGEFYDATQLGESIPSFISARR</sequence>
<accession>A0A4V1Q6G0</accession>